<dbReference type="InterPro" id="IPR006640">
    <property type="entry name" value="SprT-like_domain"/>
</dbReference>
<evidence type="ECO:0000313" key="3">
    <source>
        <dbReference type="Proteomes" id="UP000015993"/>
    </source>
</evidence>
<dbReference type="Pfam" id="PF10263">
    <property type="entry name" value="SprT-like"/>
    <property type="match status" value="1"/>
</dbReference>
<dbReference type="OrthoDB" id="1082254at2"/>
<accession>G5GD87</accession>
<dbReference type="HOGENOM" id="CLU_1282263_0_0_10"/>
<evidence type="ECO:0000259" key="1">
    <source>
        <dbReference type="Pfam" id="PF10263"/>
    </source>
</evidence>
<dbReference type="Proteomes" id="UP000015993">
    <property type="component" value="Unassembled WGS sequence"/>
</dbReference>
<dbReference type="GO" id="GO:0003697">
    <property type="term" value="F:single-stranded DNA binding"/>
    <property type="evidence" value="ECO:0007669"/>
    <property type="project" value="InterPro"/>
</dbReference>
<dbReference type="PANTHER" id="PTHR21220:SF0">
    <property type="entry name" value="DNA-DEPENDENT METALLOPROTEASE SPRTN"/>
    <property type="match status" value="1"/>
</dbReference>
<evidence type="ECO:0000313" key="2">
    <source>
        <dbReference type="EMBL" id="EHG22001.1"/>
    </source>
</evidence>
<dbReference type="AlphaFoldDB" id="G5GD87"/>
<dbReference type="PANTHER" id="PTHR21220">
    <property type="entry name" value="DNA-DEPENDENT METALLOPROTEASE SPRTN"/>
    <property type="match status" value="1"/>
</dbReference>
<dbReference type="RefSeq" id="WP_009348003.1">
    <property type="nucleotide sequence ID" value="NZ_JH376832.1"/>
</dbReference>
<gene>
    <name evidence="2" type="ORF">HMPREF9332_01516</name>
</gene>
<reference evidence="2 3" key="1">
    <citation type="submission" date="2011-08" db="EMBL/GenBank/DDBJ databases">
        <title>The Genome Sequence of Prevotella sp. oral taxon 302 str. F0323.</title>
        <authorList>
            <consortium name="The Broad Institute Genome Sequencing Platform"/>
            <person name="Earl A."/>
            <person name="Ward D."/>
            <person name="Feldgarden M."/>
            <person name="Gevers D."/>
            <person name="Izard J."/>
            <person name="Blanton J.M."/>
            <person name="Baranova O.V."/>
            <person name="Tanner A.C."/>
            <person name="Dewhirst F.E."/>
            <person name="Young S.K."/>
            <person name="Zeng Q."/>
            <person name="Gargeya S."/>
            <person name="Fitzgerald M."/>
            <person name="Haas B."/>
            <person name="Abouelleil A."/>
            <person name="Alvarado L."/>
            <person name="Arachchi H.M."/>
            <person name="Berlin A."/>
            <person name="Brown A."/>
            <person name="Chapman S.B."/>
            <person name="Chen Z."/>
            <person name="Dunbar C."/>
            <person name="Freedman E."/>
            <person name="Gearin G."/>
            <person name="Gellesch M."/>
            <person name="Goldberg J."/>
            <person name="Griggs A."/>
            <person name="Gujja S."/>
            <person name="Heiman D."/>
            <person name="Howarth C."/>
            <person name="Larson L."/>
            <person name="Lui A."/>
            <person name="MacDonald P.J.P."/>
            <person name="Montmayeur A."/>
            <person name="Murphy C."/>
            <person name="Neiman D."/>
            <person name="Pearson M."/>
            <person name="Priest M."/>
            <person name="Roberts A."/>
            <person name="Saif S."/>
            <person name="Shea T."/>
            <person name="Shenoy N."/>
            <person name="Sisk P."/>
            <person name="Stolte C."/>
            <person name="Sykes S."/>
            <person name="Wortman J."/>
            <person name="Nusbaum C."/>
            <person name="Birren B."/>
        </authorList>
    </citation>
    <scope>NUCLEOTIDE SEQUENCE [LARGE SCALE GENOMIC DNA]</scope>
    <source>
        <strain evidence="2 3">F0323</strain>
    </source>
</reference>
<dbReference type="GO" id="GO:0004222">
    <property type="term" value="F:metalloendopeptidase activity"/>
    <property type="evidence" value="ECO:0007669"/>
    <property type="project" value="InterPro"/>
</dbReference>
<dbReference type="GO" id="GO:0006974">
    <property type="term" value="P:DNA damage response"/>
    <property type="evidence" value="ECO:0007669"/>
    <property type="project" value="InterPro"/>
</dbReference>
<sequence>MRATIPYVEQKFREYNQLIFGNRLPEVPILLSRATTFVGKCEHRQRRTLLGRSKPYDFCLRFSILFNLTPNELDDVIIHEMIHLHIAYHRLRDTAPHGTLFRQMMDNINRTFGRHITISDRLTSEQAAAINSQRHTTHVIAAIRLTDGRPGVKVLPRIHQRIAHYRQRMLARPEINTIHLYLSDDPFFNRYPNSSTLTVYGIKEEELTEHLEKALPLNI</sequence>
<dbReference type="EMBL" id="ACZK01000025">
    <property type="protein sequence ID" value="EHG22001.1"/>
    <property type="molecule type" value="Genomic_DNA"/>
</dbReference>
<name>G5GD87_9BACT</name>
<dbReference type="GO" id="GO:0031593">
    <property type="term" value="F:polyubiquitin modification-dependent protein binding"/>
    <property type="evidence" value="ECO:0007669"/>
    <property type="project" value="TreeGrafter"/>
</dbReference>
<protein>
    <recommendedName>
        <fullName evidence="1">SprT-like domain-containing protein</fullName>
    </recommendedName>
</protein>
<dbReference type="eggNOG" id="ENOG5033ZAH">
    <property type="taxonomic scope" value="Bacteria"/>
</dbReference>
<proteinExistence type="predicted"/>
<dbReference type="InterPro" id="IPR044245">
    <property type="entry name" value="Spartan"/>
</dbReference>
<comment type="caution">
    <text evidence="2">The sequence shown here is derived from an EMBL/GenBank/DDBJ whole genome shotgun (WGS) entry which is preliminary data.</text>
</comment>
<dbReference type="STRING" id="679199.HMPREF9332_01516"/>
<organism evidence="2 3">
    <name type="scientific">Alloprevotella rava F0323</name>
    <dbReference type="NCBI Taxonomy" id="679199"/>
    <lineage>
        <taxon>Bacteria</taxon>
        <taxon>Pseudomonadati</taxon>
        <taxon>Bacteroidota</taxon>
        <taxon>Bacteroidia</taxon>
        <taxon>Bacteroidales</taxon>
        <taxon>Prevotellaceae</taxon>
        <taxon>Alloprevotella</taxon>
    </lineage>
</organism>
<feature type="domain" description="SprT-like" evidence="1">
    <location>
        <begin position="9"/>
        <end position="116"/>
    </location>
</feature>
<keyword evidence="3" id="KW-1185">Reference proteome</keyword>